<gene>
    <name evidence="4" type="ORF">LAQU0_S12e03224g</name>
</gene>
<dbReference type="GO" id="GO:0000294">
    <property type="term" value="P:nuclear-transcribed mRNA catabolic process, RNase MRP-dependent"/>
    <property type="evidence" value="ECO:0007669"/>
    <property type="project" value="TreeGrafter"/>
</dbReference>
<dbReference type="Gene3D" id="3.30.110.20">
    <property type="entry name" value="Alba-like domain"/>
    <property type="match status" value="1"/>
</dbReference>
<dbReference type="EMBL" id="LN890553">
    <property type="protein sequence ID" value="CUS23930.1"/>
    <property type="molecule type" value="Genomic_DNA"/>
</dbReference>
<comment type="subcellular location">
    <subcellularLocation>
        <location evidence="1">Nucleus</location>
    </subcellularLocation>
</comment>
<dbReference type="InterPro" id="IPR014612">
    <property type="entry name" value="Pop7/Rpp20"/>
</dbReference>
<dbReference type="GO" id="GO:0006364">
    <property type="term" value="P:rRNA processing"/>
    <property type="evidence" value="ECO:0007669"/>
    <property type="project" value="TreeGrafter"/>
</dbReference>
<evidence type="ECO:0000313" key="5">
    <source>
        <dbReference type="Proteomes" id="UP000236544"/>
    </source>
</evidence>
<name>A0A0P1KX45_9SACH</name>
<dbReference type="GO" id="GO:0004526">
    <property type="term" value="F:ribonuclease P activity"/>
    <property type="evidence" value="ECO:0007669"/>
    <property type="project" value="TreeGrafter"/>
</dbReference>
<evidence type="ECO:0000256" key="1">
    <source>
        <dbReference type="ARBA" id="ARBA00004123"/>
    </source>
</evidence>
<proteinExistence type="predicted"/>
<evidence type="ECO:0000313" key="4">
    <source>
        <dbReference type="EMBL" id="CUS23930.1"/>
    </source>
</evidence>
<dbReference type="PANTHER" id="PTHR28256:SF1">
    <property type="entry name" value="RIBONUCLEASES P_MRP PROTEIN SUBUNIT POP7"/>
    <property type="match status" value="1"/>
</dbReference>
<dbReference type="PANTHER" id="PTHR28256">
    <property type="entry name" value="RIBONUCLEASES P/MRP PROTEIN SUBUNIT POP7"/>
    <property type="match status" value="1"/>
</dbReference>
<keyword evidence="2" id="KW-0819">tRNA processing</keyword>
<keyword evidence="3" id="KW-0539">Nucleus</keyword>
<dbReference type="InterPro" id="IPR036882">
    <property type="entry name" value="Alba-like_dom_sf"/>
</dbReference>
<organism evidence="4 5">
    <name type="scientific">Lachancea quebecensis</name>
    <dbReference type="NCBI Taxonomy" id="1654605"/>
    <lineage>
        <taxon>Eukaryota</taxon>
        <taxon>Fungi</taxon>
        <taxon>Dikarya</taxon>
        <taxon>Ascomycota</taxon>
        <taxon>Saccharomycotina</taxon>
        <taxon>Saccharomycetes</taxon>
        <taxon>Saccharomycetales</taxon>
        <taxon>Saccharomycetaceae</taxon>
        <taxon>Lachancea</taxon>
    </lineage>
</organism>
<accession>A0A0P1KX45</accession>
<dbReference type="GO" id="GO:0001682">
    <property type="term" value="P:tRNA 5'-leader removal"/>
    <property type="evidence" value="ECO:0007669"/>
    <property type="project" value="InterPro"/>
</dbReference>
<evidence type="ECO:0000256" key="3">
    <source>
        <dbReference type="ARBA" id="ARBA00023242"/>
    </source>
</evidence>
<protein>
    <submittedName>
        <fullName evidence="4">LAQU0S12e03224g1_1</fullName>
    </submittedName>
</protein>
<dbReference type="GO" id="GO:0034965">
    <property type="term" value="P:intronic box C/D snoRNA processing"/>
    <property type="evidence" value="ECO:0007669"/>
    <property type="project" value="TreeGrafter"/>
</dbReference>
<dbReference type="OrthoDB" id="5416589at2759"/>
<reference evidence="5" key="1">
    <citation type="submission" date="2015-10" db="EMBL/GenBank/DDBJ databases">
        <authorList>
            <person name="Devillers H."/>
        </authorList>
    </citation>
    <scope>NUCLEOTIDE SEQUENCE [LARGE SCALE GENOMIC DNA]</scope>
</reference>
<dbReference type="GO" id="GO:0000171">
    <property type="term" value="F:ribonuclease MRP activity"/>
    <property type="evidence" value="ECO:0007669"/>
    <property type="project" value="TreeGrafter"/>
</dbReference>
<dbReference type="GO" id="GO:0005655">
    <property type="term" value="C:nucleolar ribonuclease P complex"/>
    <property type="evidence" value="ECO:0007669"/>
    <property type="project" value="InterPro"/>
</dbReference>
<dbReference type="GO" id="GO:0000172">
    <property type="term" value="C:ribonuclease MRP complex"/>
    <property type="evidence" value="ECO:0007669"/>
    <property type="project" value="InterPro"/>
</dbReference>
<dbReference type="Proteomes" id="UP000236544">
    <property type="component" value="Unassembled WGS sequence"/>
</dbReference>
<sequence>MQSKLIAKRPSLKLLSHKQIKTTLYIKSQTPYVSALKRINKLMSQLQRHGAKYVTVLGMGKASEKTLAVACHFQEEKGKKVEVLTQSVDVLDEILKCDSVTQSIEEHNSDAEDVDREVELQKRTVSGVEVRIFA</sequence>
<dbReference type="InterPro" id="IPR020241">
    <property type="entry name" value="RNase_P/MRP_Pop7_fungi"/>
</dbReference>
<evidence type="ECO:0000256" key="2">
    <source>
        <dbReference type="ARBA" id="ARBA00022694"/>
    </source>
</evidence>
<keyword evidence="5" id="KW-1185">Reference proteome</keyword>
<dbReference type="AlphaFoldDB" id="A0A0P1KX45"/>
<dbReference type="GO" id="GO:0003723">
    <property type="term" value="F:RNA binding"/>
    <property type="evidence" value="ECO:0007669"/>
    <property type="project" value="TreeGrafter"/>
</dbReference>
<dbReference type="Pfam" id="PF12328">
    <property type="entry name" value="Rpp20"/>
    <property type="match status" value="1"/>
</dbReference>